<reference evidence="2 3" key="1">
    <citation type="submission" date="2020-08" db="EMBL/GenBank/DDBJ databases">
        <title>Genomic Encyclopedia of Type Strains, Phase IV (KMG-IV): sequencing the most valuable type-strain genomes for metagenomic binning, comparative biology and taxonomic classification.</title>
        <authorList>
            <person name="Goeker M."/>
        </authorList>
    </citation>
    <scope>NUCLEOTIDE SEQUENCE [LARGE SCALE GENOMIC DNA]</scope>
    <source>
        <strain evidence="2 3">DSM 26287</strain>
    </source>
</reference>
<gene>
    <name evidence="2" type="ORF">HNQ55_001474</name>
</gene>
<feature type="transmembrane region" description="Helical" evidence="1">
    <location>
        <begin position="319"/>
        <end position="342"/>
    </location>
</feature>
<proteinExistence type="predicted"/>
<dbReference type="EMBL" id="JACHHU010000009">
    <property type="protein sequence ID" value="MBB6542970.1"/>
    <property type="molecule type" value="Genomic_DNA"/>
</dbReference>
<dbReference type="AlphaFoldDB" id="A0A7X0TTD1"/>
<dbReference type="InterPro" id="IPR032809">
    <property type="entry name" value="Put_HupE_UreJ"/>
</dbReference>
<sequence>MFKNYYLFRWLYLLLVLVTVNLQAHTLDNINAQLNILPDHQYQLIIEVDTFHLAKDTLNYQGSDAALINKLSALSLIELKRLLDKIRQSIQQNSYIYFDDNKMALNVFSGLSVAEFKSMLTAYNTYTFSLSSTGTIPPATKHLAVRFAPELGNVVLTVAKPSKDLVTMNSLSAKIAINDIANNAIKINRLETFMQYLYQGYVHIVPKGLDHILFVLALFLLARKTSTLLWQISVFTLAHTITLALGIYNVINLPSNIVEPLIALSIAYVAVENIYQQQISRWRLPLIFAFGLLHGLGFASVLLALGLQKEQFVTSLVAFNIGVEIGQLSVVLVAFALLGWFYKKDWYHKRIVLPLSLLIAIVGLYWFIERII</sequence>
<feature type="transmembrane region" description="Helical" evidence="1">
    <location>
        <begin position="351"/>
        <end position="368"/>
    </location>
</feature>
<keyword evidence="1" id="KW-1133">Transmembrane helix</keyword>
<keyword evidence="1" id="KW-0472">Membrane</keyword>
<feature type="transmembrane region" description="Helical" evidence="1">
    <location>
        <begin position="287"/>
        <end position="307"/>
    </location>
</feature>
<comment type="caution">
    <text evidence="2">The sequence shown here is derived from an EMBL/GenBank/DDBJ whole genome shotgun (WGS) entry which is preliminary data.</text>
</comment>
<keyword evidence="1" id="KW-0812">Transmembrane</keyword>
<protein>
    <recommendedName>
        <fullName evidence="4">HupE/UreJ family protein</fullName>
    </recommendedName>
</protein>
<evidence type="ECO:0000256" key="1">
    <source>
        <dbReference type="SAM" id="Phobius"/>
    </source>
</evidence>
<feature type="transmembrane region" description="Helical" evidence="1">
    <location>
        <begin position="200"/>
        <end position="221"/>
    </location>
</feature>
<keyword evidence="3" id="KW-1185">Reference proteome</keyword>
<feature type="transmembrane region" description="Helical" evidence="1">
    <location>
        <begin position="228"/>
        <end position="251"/>
    </location>
</feature>
<dbReference type="RefSeq" id="WP_184423775.1">
    <property type="nucleotide sequence ID" value="NZ_AP027362.1"/>
</dbReference>
<dbReference type="Proteomes" id="UP000537141">
    <property type="component" value="Unassembled WGS sequence"/>
</dbReference>
<evidence type="ECO:0000313" key="3">
    <source>
        <dbReference type="Proteomes" id="UP000537141"/>
    </source>
</evidence>
<dbReference type="Pfam" id="PF13795">
    <property type="entry name" value="HupE_UreJ_2"/>
    <property type="match status" value="1"/>
</dbReference>
<evidence type="ECO:0000313" key="2">
    <source>
        <dbReference type="EMBL" id="MBB6542970.1"/>
    </source>
</evidence>
<accession>A0A7X0TTD1</accession>
<name>A0A7X0TTD1_9GAMM</name>
<organism evidence="2 3">
    <name type="scientific">Thalassotalea piscium</name>
    <dbReference type="NCBI Taxonomy" id="1230533"/>
    <lineage>
        <taxon>Bacteria</taxon>
        <taxon>Pseudomonadati</taxon>
        <taxon>Pseudomonadota</taxon>
        <taxon>Gammaproteobacteria</taxon>
        <taxon>Alteromonadales</taxon>
        <taxon>Colwelliaceae</taxon>
        <taxon>Thalassotalea</taxon>
    </lineage>
</organism>
<evidence type="ECO:0008006" key="4">
    <source>
        <dbReference type="Google" id="ProtNLM"/>
    </source>
</evidence>